<dbReference type="EMBL" id="OV121135">
    <property type="protein sequence ID" value="CAH0554803.1"/>
    <property type="molecule type" value="Genomic_DNA"/>
</dbReference>
<evidence type="ECO:0008006" key="5">
    <source>
        <dbReference type="Google" id="ProtNLM"/>
    </source>
</evidence>
<dbReference type="InterPro" id="IPR019734">
    <property type="entry name" value="TPR_rpt"/>
</dbReference>
<dbReference type="Pfam" id="PF13181">
    <property type="entry name" value="TPR_8"/>
    <property type="match status" value="1"/>
</dbReference>
<dbReference type="PROSITE" id="PS50005">
    <property type="entry name" value="TPR"/>
    <property type="match status" value="1"/>
</dbReference>
<sequence length="271" mass="31412">MSDETKDNIQSNEEVINELTKEVEEQFTLKNDNVIEPTTEFIRDAPEDFDKSDNEDEQSKTKNDPKQEDDYIDEVALKDAEVTLTDEEREERHKQSLELKKQGNEEFKTGKYLESVFTYTEALRLCPLKYESDRAVFYANRGASKIQVDRIPSAIDDCTKAIELNDKYVRAYMRRAKLYEETDKLDESLKDYETISVLDPGNIESVKAQQRLPPLIAERNEKLKTEMFGKLKDLGNMFLRPFGMSTDNFQLNQDPNTGGYSINFQQNPPQS</sequence>
<dbReference type="PANTHER" id="PTHR46014">
    <property type="entry name" value="TETRATRICOPEPTIDE REPEAT PROTEIN 1"/>
    <property type="match status" value="1"/>
</dbReference>
<dbReference type="Proteomes" id="UP001154078">
    <property type="component" value="Chromosome 4"/>
</dbReference>
<gene>
    <name evidence="3" type="ORF">MELIAE_LOCUS6311</name>
</gene>
<organism evidence="3 4">
    <name type="scientific">Brassicogethes aeneus</name>
    <name type="common">Rape pollen beetle</name>
    <name type="synonym">Meligethes aeneus</name>
    <dbReference type="NCBI Taxonomy" id="1431903"/>
    <lineage>
        <taxon>Eukaryota</taxon>
        <taxon>Metazoa</taxon>
        <taxon>Ecdysozoa</taxon>
        <taxon>Arthropoda</taxon>
        <taxon>Hexapoda</taxon>
        <taxon>Insecta</taxon>
        <taxon>Pterygota</taxon>
        <taxon>Neoptera</taxon>
        <taxon>Endopterygota</taxon>
        <taxon>Coleoptera</taxon>
        <taxon>Polyphaga</taxon>
        <taxon>Cucujiformia</taxon>
        <taxon>Nitidulidae</taxon>
        <taxon>Meligethinae</taxon>
        <taxon>Brassicogethes</taxon>
    </lineage>
</organism>
<accession>A0A9P0FG16</accession>
<dbReference type="InterPro" id="IPR011990">
    <property type="entry name" value="TPR-like_helical_dom_sf"/>
</dbReference>
<evidence type="ECO:0000313" key="4">
    <source>
        <dbReference type="Proteomes" id="UP001154078"/>
    </source>
</evidence>
<keyword evidence="4" id="KW-1185">Reference proteome</keyword>
<evidence type="ECO:0000256" key="2">
    <source>
        <dbReference type="SAM" id="MobiDB-lite"/>
    </source>
</evidence>
<dbReference type="SUPFAM" id="SSF48452">
    <property type="entry name" value="TPR-like"/>
    <property type="match status" value="1"/>
</dbReference>
<dbReference type="OrthoDB" id="1872379at2759"/>
<proteinExistence type="predicted"/>
<feature type="region of interest" description="Disordered" evidence="2">
    <location>
        <begin position="252"/>
        <end position="271"/>
    </location>
</feature>
<dbReference type="SMART" id="SM00028">
    <property type="entry name" value="TPR"/>
    <property type="match status" value="3"/>
</dbReference>
<name>A0A9P0FG16_BRAAE</name>
<dbReference type="Gene3D" id="1.25.40.10">
    <property type="entry name" value="Tetratricopeptide repeat domain"/>
    <property type="match status" value="1"/>
</dbReference>
<dbReference type="InterPro" id="IPR052769">
    <property type="entry name" value="TPR_domain_protein"/>
</dbReference>
<feature type="compositionally biased region" description="Basic and acidic residues" evidence="2">
    <location>
        <begin position="41"/>
        <end position="74"/>
    </location>
</feature>
<feature type="repeat" description="TPR" evidence="1">
    <location>
        <begin position="169"/>
        <end position="202"/>
    </location>
</feature>
<reference evidence="3" key="1">
    <citation type="submission" date="2021-12" db="EMBL/GenBank/DDBJ databases">
        <authorList>
            <person name="King R."/>
        </authorList>
    </citation>
    <scope>NUCLEOTIDE SEQUENCE</scope>
</reference>
<feature type="region of interest" description="Disordered" evidence="2">
    <location>
        <begin position="28"/>
        <end position="74"/>
    </location>
</feature>
<protein>
    <recommendedName>
        <fullName evidence="5">Tetratricopeptide repeat protein 1</fullName>
    </recommendedName>
</protein>
<evidence type="ECO:0000256" key="1">
    <source>
        <dbReference type="PROSITE-ProRule" id="PRU00339"/>
    </source>
</evidence>
<dbReference type="PANTHER" id="PTHR46014:SF1">
    <property type="entry name" value="TETRATRICOPEPTIDE REPEAT PROTEIN 1"/>
    <property type="match status" value="1"/>
</dbReference>
<evidence type="ECO:0000313" key="3">
    <source>
        <dbReference type="EMBL" id="CAH0554803.1"/>
    </source>
</evidence>
<dbReference type="AlphaFoldDB" id="A0A9P0FG16"/>
<keyword evidence="1" id="KW-0802">TPR repeat</keyword>